<evidence type="ECO:0000256" key="1">
    <source>
        <dbReference type="SAM" id="SignalP"/>
    </source>
</evidence>
<name>A0A1H5I3Z1_9FLAO</name>
<evidence type="ECO:0000313" key="2">
    <source>
        <dbReference type="EMBL" id="SEE34917.1"/>
    </source>
</evidence>
<dbReference type="Proteomes" id="UP000199448">
    <property type="component" value="Unassembled WGS sequence"/>
</dbReference>
<protein>
    <recommendedName>
        <fullName evidence="4">DUF2846 domain-containing protein</fullName>
    </recommendedName>
</protein>
<evidence type="ECO:0000313" key="3">
    <source>
        <dbReference type="Proteomes" id="UP000199448"/>
    </source>
</evidence>
<reference evidence="2 3" key="1">
    <citation type="submission" date="2016-10" db="EMBL/GenBank/DDBJ databases">
        <authorList>
            <person name="de Groot N.N."/>
        </authorList>
    </citation>
    <scope>NUCLEOTIDE SEQUENCE [LARGE SCALE GENOMIC DNA]</scope>
    <source>
        <strain evidence="2 3">DSM 23553</strain>
    </source>
</reference>
<keyword evidence="1" id="KW-0732">Signal</keyword>
<dbReference type="RefSeq" id="WP_093111069.1">
    <property type="nucleotide sequence ID" value="NZ_FNGG01000001.1"/>
</dbReference>
<organism evidence="2 3">
    <name type="scientific">Salinimicrobium catena</name>
    <dbReference type="NCBI Taxonomy" id="390640"/>
    <lineage>
        <taxon>Bacteria</taxon>
        <taxon>Pseudomonadati</taxon>
        <taxon>Bacteroidota</taxon>
        <taxon>Flavobacteriia</taxon>
        <taxon>Flavobacteriales</taxon>
        <taxon>Flavobacteriaceae</taxon>
        <taxon>Salinimicrobium</taxon>
    </lineage>
</organism>
<sequence length="792" mass="87763">MKQFYLFLLLLLVPFQYGFAQANEEKAIVYFARAGFQGSAINLHIFTESGYQGAIRGNNTIKAEMDPGEQQIVGAFPAGHMTTTFSMDLEPGKTYYVVGKLNMFDPTDFLFDASNDQKLLKKAKKKVEKGDFQVVSSTEKREYEEKYEDRWAHILTREQEEVDHTVQLANAQKAAKKAATITAPEDMVTIHFAHVGIVAEHIELPIFHGNQYIGSIKGKNTITYKAPPGDLSFTGVYSEVNFASTVNIAALPGSTHYLHADLNGGAYKMEASPDGKLTHFFLTDVTGEQEKQMAVKKLVSKKSSLAFSEAKKAELEQTYGKLVQSTTNISAGASEYLADATAGPSTGDFTSSTTATSDAPVEYGANKREIAYQQILKSNETGSSYTTSTTVPGSSVIEEEGDIEKVKHSEDNTEAGLKYRRSSLYTMMINDTERLHFDAIRDAFGNFELSEKFNDHNIGPYLIDAEGGEKDQSDVITAYLNENGVARDLVAKWFGRNDKGEFTMDLVASRGSYNASDLDVLIAKDSKRGEALLADAGEELIGNTFLIVNDYKYVNKEEVAQKASGVLSFVSDVASIAGYDGVALAADAANVGATVMGKGYVVKTTSYLYRLVWNDQIANEFYSNLWMDNRNYDPAKKEAFETSDLFKLRLVGSQSAWADLQSTAFTKKSDQDLIKKATVRATNKGISKLQRKFEEFRTKSPLLSGDPISAKIGLKEGLEKGDKFEVLEQVIDENGRTHYKRVGKIKVDPNHIWDNTLYDEESEESSTSEEEYTVFKGKRGKYYSGMLIRQIN</sequence>
<feature type="signal peptide" evidence="1">
    <location>
        <begin position="1"/>
        <end position="22"/>
    </location>
</feature>
<dbReference type="STRING" id="390640.SAMN04488034_101321"/>
<gene>
    <name evidence="2" type="ORF">SAMN04488034_101321</name>
</gene>
<feature type="chain" id="PRO_5011759972" description="DUF2846 domain-containing protein" evidence="1">
    <location>
        <begin position="23"/>
        <end position="792"/>
    </location>
</feature>
<keyword evidence="3" id="KW-1185">Reference proteome</keyword>
<dbReference type="OrthoDB" id="1164716at2"/>
<dbReference type="AlphaFoldDB" id="A0A1H5I3Z1"/>
<proteinExistence type="predicted"/>
<evidence type="ECO:0008006" key="4">
    <source>
        <dbReference type="Google" id="ProtNLM"/>
    </source>
</evidence>
<dbReference type="EMBL" id="FNUG01000001">
    <property type="protein sequence ID" value="SEE34917.1"/>
    <property type="molecule type" value="Genomic_DNA"/>
</dbReference>
<accession>A0A1H5I3Z1</accession>